<keyword evidence="10 17" id="KW-0067">ATP-binding</keyword>
<evidence type="ECO:0000256" key="2">
    <source>
        <dbReference type="ARBA" id="ARBA00004496"/>
    </source>
</evidence>
<dbReference type="Gene3D" id="3.40.1190.10">
    <property type="entry name" value="Mur-like, catalytic domain"/>
    <property type="match status" value="1"/>
</dbReference>
<keyword evidence="12 17" id="KW-0573">Peptidoglycan synthesis</keyword>
<dbReference type="HAMAP" id="MF_00639">
    <property type="entry name" value="MurD"/>
    <property type="match status" value="1"/>
</dbReference>
<evidence type="ECO:0000256" key="13">
    <source>
        <dbReference type="ARBA" id="ARBA00023316"/>
    </source>
</evidence>
<dbReference type="EC" id="6.3.2.9" evidence="5 17"/>
<dbReference type="GO" id="GO:0005524">
    <property type="term" value="F:ATP binding"/>
    <property type="evidence" value="ECO:0007669"/>
    <property type="project" value="UniProtKB-UniRule"/>
</dbReference>
<dbReference type="PANTHER" id="PTHR43692">
    <property type="entry name" value="UDP-N-ACETYLMURAMOYLALANINE--D-GLUTAMATE LIGASE"/>
    <property type="match status" value="1"/>
</dbReference>
<protein>
    <recommendedName>
        <fullName evidence="6 17">UDP-N-acetylmuramoylalanine--D-glutamate ligase</fullName>
        <ecNumber evidence="5 17">6.3.2.9</ecNumber>
    </recommendedName>
    <alternativeName>
        <fullName evidence="15 17">D-glutamic acid-adding enzyme</fullName>
    </alternativeName>
    <alternativeName>
        <fullName evidence="14 17">UDP-N-acetylmuramoyl-L-alanyl-D-glutamate synthetase</fullName>
    </alternativeName>
</protein>
<dbReference type="InterPro" id="IPR004101">
    <property type="entry name" value="Mur_ligase_C"/>
</dbReference>
<dbReference type="AlphaFoldDB" id="A0A1M5UFJ7"/>
<evidence type="ECO:0000259" key="19">
    <source>
        <dbReference type="Pfam" id="PF02875"/>
    </source>
</evidence>
<feature type="binding site" evidence="17">
    <location>
        <begin position="121"/>
        <end position="127"/>
    </location>
    <ligand>
        <name>ATP</name>
        <dbReference type="ChEBI" id="CHEBI:30616"/>
    </ligand>
</feature>
<keyword evidence="9 17" id="KW-0547">Nucleotide-binding</keyword>
<dbReference type="EMBL" id="FQXV01000001">
    <property type="protein sequence ID" value="SHH61804.1"/>
    <property type="molecule type" value="Genomic_DNA"/>
</dbReference>
<organism evidence="21 22">
    <name type="scientific">Sporobacter termitidis DSM 10068</name>
    <dbReference type="NCBI Taxonomy" id="1123282"/>
    <lineage>
        <taxon>Bacteria</taxon>
        <taxon>Bacillati</taxon>
        <taxon>Bacillota</taxon>
        <taxon>Clostridia</taxon>
        <taxon>Eubacteriales</taxon>
        <taxon>Oscillospiraceae</taxon>
        <taxon>Sporobacter</taxon>
    </lineage>
</organism>
<dbReference type="GO" id="GO:0008764">
    <property type="term" value="F:UDP-N-acetylmuramoylalanine-D-glutamate ligase activity"/>
    <property type="evidence" value="ECO:0007669"/>
    <property type="project" value="UniProtKB-UniRule"/>
</dbReference>
<dbReference type="SUPFAM" id="SSF51984">
    <property type="entry name" value="MurCD N-terminal domain"/>
    <property type="match status" value="1"/>
</dbReference>
<dbReference type="OrthoDB" id="9809796at2"/>
<dbReference type="Pfam" id="PF08245">
    <property type="entry name" value="Mur_ligase_M"/>
    <property type="match status" value="1"/>
</dbReference>
<evidence type="ECO:0000259" key="20">
    <source>
        <dbReference type="Pfam" id="PF08245"/>
    </source>
</evidence>
<evidence type="ECO:0000256" key="3">
    <source>
        <dbReference type="ARBA" id="ARBA00004752"/>
    </source>
</evidence>
<dbReference type="GO" id="GO:0009252">
    <property type="term" value="P:peptidoglycan biosynthetic process"/>
    <property type="evidence" value="ECO:0007669"/>
    <property type="project" value="UniProtKB-UniRule"/>
</dbReference>
<keyword evidence="7 17" id="KW-0963">Cytoplasm</keyword>
<evidence type="ECO:0000256" key="18">
    <source>
        <dbReference type="RuleBase" id="RU003664"/>
    </source>
</evidence>
<comment type="similarity">
    <text evidence="4 17">Belongs to the MurCDEF family.</text>
</comment>
<dbReference type="Gene3D" id="3.40.50.720">
    <property type="entry name" value="NAD(P)-binding Rossmann-like Domain"/>
    <property type="match status" value="1"/>
</dbReference>
<dbReference type="Gene3D" id="3.90.190.20">
    <property type="entry name" value="Mur ligase, C-terminal domain"/>
    <property type="match status" value="1"/>
</dbReference>
<dbReference type="GO" id="GO:0008360">
    <property type="term" value="P:regulation of cell shape"/>
    <property type="evidence" value="ECO:0007669"/>
    <property type="project" value="UniProtKB-KW"/>
</dbReference>
<evidence type="ECO:0000256" key="11">
    <source>
        <dbReference type="ARBA" id="ARBA00022960"/>
    </source>
</evidence>
<evidence type="ECO:0000256" key="16">
    <source>
        <dbReference type="ARBA" id="ARBA00047632"/>
    </source>
</evidence>
<evidence type="ECO:0000313" key="21">
    <source>
        <dbReference type="EMBL" id="SHH61804.1"/>
    </source>
</evidence>
<comment type="catalytic activity">
    <reaction evidence="16 17 18">
        <text>UDP-N-acetyl-alpha-D-muramoyl-L-alanine + D-glutamate + ATP = UDP-N-acetyl-alpha-D-muramoyl-L-alanyl-D-glutamate + ADP + phosphate + H(+)</text>
        <dbReference type="Rhea" id="RHEA:16429"/>
        <dbReference type="ChEBI" id="CHEBI:15378"/>
        <dbReference type="ChEBI" id="CHEBI:29986"/>
        <dbReference type="ChEBI" id="CHEBI:30616"/>
        <dbReference type="ChEBI" id="CHEBI:43474"/>
        <dbReference type="ChEBI" id="CHEBI:83898"/>
        <dbReference type="ChEBI" id="CHEBI:83900"/>
        <dbReference type="ChEBI" id="CHEBI:456216"/>
        <dbReference type="EC" id="6.3.2.9"/>
    </reaction>
</comment>
<evidence type="ECO:0000256" key="17">
    <source>
        <dbReference type="HAMAP-Rule" id="MF_00639"/>
    </source>
</evidence>
<comment type="subcellular location">
    <subcellularLocation>
        <location evidence="2 17 18">Cytoplasm</location>
    </subcellularLocation>
</comment>
<dbReference type="STRING" id="1123282.SAMN02745823_00499"/>
<dbReference type="UniPathway" id="UPA00219"/>
<dbReference type="RefSeq" id="WP_073076036.1">
    <property type="nucleotide sequence ID" value="NZ_FQXV01000001.1"/>
</dbReference>
<dbReference type="InterPro" id="IPR005762">
    <property type="entry name" value="MurD"/>
</dbReference>
<accession>A0A1M5UFJ7</accession>
<dbReference type="SUPFAM" id="SSF53623">
    <property type="entry name" value="MurD-like peptide ligases, catalytic domain"/>
    <property type="match status" value="1"/>
</dbReference>
<gene>
    <name evidence="17" type="primary">murD</name>
    <name evidence="21" type="ORF">SAMN02745823_00499</name>
</gene>
<evidence type="ECO:0000256" key="9">
    <source>
        <dbReference type="ARBA" id="ARBA00022741"/>
    </source>
</evidence>
<proteinExistence type="inferred from homology"/>
<keyword evidence="13 17" id="KW-0961">Cell wall biogenesis/degradation</keyword>
<name>A0A1M5UFJ7_9FIRM</name>
<keyword evidence="11 17" id="KW-0133">Cell shape</keyword>
<dbReference type="InterPro" id="IPR036615">
    <property type="entry name" value="Mur_ligase_C_dom_sf"/>
</dbReference>
<dbReference type="NCBIfam" id="TIGR01087">
    <property type="entry name" value="murD"/>
    <property type="match status" value="1"/>
</dbReference>
<evidence type="ECO:0000256" key="7">
    <source>
        <dbReference type="ARBA" id="ARBA00022490"/>
    </source>
</evidence>
<dbReference type="InterPro" id="IPR036565">
    <property type="entry name" value="Mur-like_cat_sf"/>
</dbReference>
<dbReference type="GO" id="GO:0071555">
    <property type="term" value="P:cell wall organization"/>
    <property type="evidence" value="ECO:0007669"/>
    <property type="project" value="UniProtKB-KW"/>
</dbReference>
<evidence type="ECO:0000256" key="5">
    <source>
        <dbReference type="ARBA" id="ARBA00012212"/>
    </source>
</evidence>
<evidence type="ECO:0000256" key="14">
    <source>
        <dbReference type="ARBA" id="ARBA00030398"/>
    </source>
</evidence>
<comment type="function">
    <text evidence="1 17 18">Cell wall formation. Catalyzes the addition of glutamate to the nucleotide precursor UDP-N-acetylmuramoyl-L-alanine (UMA).</text>
</comment>
<dbReference type="SUPFAM" id="SSF53244">
    <property type="entry name" value="MurD-like peptide ligases, peptide-binding domain"/>
    <property type="match status" value="1"/>
</dbReference>
<comment type="pathway">
    <text evidence="3 17 18">Cell wall biogenesis; peptidoglycan biosynthesis.</text>
</comment>
<evidence type="ECO:0000256" key="12">
    <source>
        <dbReference type="ARBA" id="ARBA00022984"/>
    </source>
</evidence>
<evidence type="ECO:0000256" key="1">
    <source>
        <dbReference type="ARBA" id="ARBA00002734"/>
    </source>
</evidence>
<dbReference type="Pfam" id="PF02875">
    <property type="entry name" value="Mur_ligase_C"/>
    <property type="match status" value="1"/>
</dbReference>
<evidence type="ECO:0000256" key="6">
    <source>
        <dbReference type="ARBA" id="ARBA00015655"/>
    </source>
</evidence>
<keyword evidence="8 17" id="KW-0436">Ligase</keyword>
<keyword evidence="17 18" id="KW-0131">Cell cycle</keyword>
<keyword evidence="17 18" id="KW-0132">Cell division</keyword>
<feature type="domain" description="Mur ligase central" evidence="20">
    <location>
        <begin position="119"/>
        <end position="296"/>
    </location>
</feature>
<dbReference type="Proteomes" id="UP000183995">
    <property type="component" value="Unassembled WGS sequence"/>
</dbReference>
<dbReference type="GO" id="GO:0005737">
    <property type="term" value="C:cytoplasm"/>
    <property type="evidence" value="ECO:0007669"/>
    <property type="project" value="UniProtKB-SubCell"/>
</dbReference>
<keyword evidence="22" id="KW-1185">Reference proteome</keyword>
<dbReference type="InterPro" id="IPR013221">
    <property type="entry name" value="Mur_ligase_cen"/>
</dbReference>
<dbReference type="PANTHER" id="PTHR43692:SF1">
    <property type="entry name" value="UDP-N-ACETYLMURAMOYLALANINE--D-GLUTAMATE LIGASE"/>
    <property type="match status" value="1"/>
</dbReference>
<dbReference type="GO" id="GO:0051301">
    <property type="term" value="P:cell division"/>
    <property type="evidence" value="ECO:0007669"/>
    <property type="project" value="UniProtKB-KW"/>
</dbReference>
<sequence>MKLAEYIGAIKSKRIAVLGIGVSNTPLIELLLQSGCSVTACDKSAREKLGGTAEALEQKGAVLRLGVDYLKDLDADIIFRTPGLRPDLPELLDAVRRGAVLTSEMEVFFDVCPCRIIGVTGSDGKTTTTTIIAKLLAAEGYTVHLGGNIGTPLLTRADTMKESDIAVIELSSFQLMTMEKSPWVSVVTNLTPNHLDMHRDMTEYVEAKRNILRYQSRDDIAVLNLDYEIIRDFAASVKGEARFFSRMGRVENGVCLEGNTIYAVKDGKIEPVMDASEIFLPGVHNIENFMAAFAAVRGLVTYETCRRVAGEFGGVEHRCQLVRTLRGVRYYNDSIASSPTRTIAGLRAFDQKVILIAGGKDKGVPFDILGPEILARVKTLVLTGMTAEKIKAAVLNAPGYDGSLEIIEKADFTEAVLAASAAAKDGDVVFLSPASTSFDRFKNFEERGNTYIEIVNGLE</sequence>
<evidence type="ECO:0000256" key="15">
    <source>
        <dbReference type="ARBA" id="ARBA00032324"/>
    </source>
</evidence>
<evidence type="ECO:0000256" key="4">
    <source>
        <dbReference type="ARBA" id="ARBA00010416"/>
    </source>
</evidence>
<evidence type="ECO:0000256" key="10">
    <source>
        <dbReference type="ARBA" id="ARBA00022840"/>
    </source>
</evidence>
<feature type="domain" description="Mur ligase C-terminal" evidence="19">
    <location>
        <begin position="317"/>
        <end position="434"/>
    </location>
</feature>
<evidence type="ECO:0000256" key="8">
    <source>
        <dbReference type="ARBA" id="ARBA00022598"/>
    </source>
</evidence>
<evidence type="ECO:0000313" key="22">
    <source>
        <dbReference type="Proteomes" id="UP000183995"/>
    </source>
</evidence>
<reference evidence="21 22" key="1">
    <citation type="submission" date="2016-11" db="EMBL/GenBank/DDBJ databases">
        <authorList>
            <person name="Jaros S."/>
            <person name="Januszkiewicz K."/>
            <person name="Wedrychowicz H."/>
        </authorList>
    </citation>
    <scope>NUCLEOTIDE SEQUENCE [LARGE SCALE GENOMIC DNA]</scope>
    <source>
        <strain evidence="21 22">DSM 10068</strain>
    </source>
</reference>